<protein>
    <submittedName>
        <fullName evidence="1">DUF655 domain-containing protein</fullName>
    </submittedName>
</protein>
<dbReference type="EMBL" id="JADFAR010000013">
    <property type="protein sequence ID" value="MBE5728462.1"/>
    <property type="molecule type" value="Genomic_DNA"/>
</dbReference>
<dbReference type="InterPro" id="IPR012340">
    <property type="entry name" value="NA-bd_OB-fold"/>
</dbReference>
<dbReference type="Gene3D" id="1.10.150.280">
    <property type="entry name" value="AF1531-like domain"/>
    <property type="match status" value="1"/>
</dbReference>
<dbReference type="PANTHER" id="PTHR40734:SF1">
    <property type="entry name" value="DNA-BINDING PROTEIN"/>
    <property type="match status" value="1"/>
</dbReference>
<dbReference type="AlphaFoldDB" id="A0A8T3URA3"/>
<dbReference type="Gene3D" id="2.40.50.140">
    <property type="entry name" value="Nucleic acid-binding proteins"/>
    <property type="match status" value="1"/>
</dbReference>
<organism evidence="1 2">
    <name type="scientific">Candidatus Acidifodinimicrobium mancum</name>
    <dbReference type="NCBI Taxonomy" id="2898728"/>
    <lineage>
        <taxon>Archaea</taxon>
        <taxon>Candidatus Parvarchaeota</taxon>
        <taxon>Candidatus Acidifodinimicrobiaceae</taxon>
        <taxon>Candidatus Acidifodinimicrobium</taxon>
    </lineage>
</organism>
<accession>A0A8T3URA3</accession>
<evidence type="ECO:0000313" key="2">
    <source>
        <dbReference type="Proteomes" id="UP000718571"/>
    </source>
</evidence>
<dbReference type="InterPro" id="IPR007003">
    <property type="entry name" value="DUF655"/>
</dbReference>
<reference evidence="1 2" key="1">
    <citation type="submission" date="2020-09" db="EMBL/GenBank/DDBJ databases">
        <title>Genomic characterization of a novel Parvarchaeota family in acid mine drainage sediments.</title>
        <authorList>
            <person name="Luo Z.-H."/>
        </authorList>
    </citation>
    <scope>NUCLEOTIDE SEQUENCE [LARGE SCALE GENOMIC DNA]</scope>
    <source>
        <strain evidence="1">MAS1_bins.189</strain>
    </source>
</reference>
<gene>
    <name evidence="1" type="ORF">IHE51_01225</name>
</gene>
<dbReference type="PANTHER" id="PTHR40734">
    <property type="entry name" value="TRNA-SPECIFIC ADENOSINE DEAMINASE-RELATED"/>
    <property type="match status" value="1"/>
</dbReference>
<proteinExistence type="predicted"/>
<dbReference type="Proteomes" id="UP000718571">
    <property type="component" value="Unassembled WGS sequence"/>
</dbReference>
<dbReference type="Pfam" id="PF04919">
    <property type="entry name" value="DUF655"/>
    <property type="match status" value="1"/>
</dbReference>
<dbReference type="SUPFAM" id="SSF160975">
    <property type="entry name" value="AF1531-like"/>
    <property type="match status" value="1"/>
</dbReference>
<name>A0A8T3URA3_9ARCH</name>
<evidence type="ECO:0000313" key="1">
    <source>
        <dbReference type="EMBL" id="MBE5728462.1"/>
    </source>
</evidence>
<sequence>MGKDEYANVLEYFPYGMSDSKDRRPSAILLTESLGLLLASIKKDGKVEVGKKVYIGEGKREDIHHIISRIPLSKVDEKGKELMNEILDKKIVEDEKKFVDVINRLGPINVKLHSLELIPGIGSKTLQRVISERVKSPFTSYDDINKRVELQFDIRRSIRERIISELNEADKYRIFT</sequence>
<comment type="caution">
    <text evidence="1">The sequence shown here is derived from an EMBL/GenBank/DDBJ whole genome shotgun (WGS) entry which is preliminary data.</text>
</comment>